<dbReference type="GO" id="GO:0046975">
    <property type="term" value="F:histone H3K36 methyltransferase activity"/>
    <property type="evidence" value="ECO:0007669"/>
    <property type="project" value="TreeGrafter"/>
</dbReference>
<dbReference type="GO" id="GO:0044547">
    <property type="term" value="F:DNA topoisomerase binding"/>
    <property type="evidence" value="ECO:0007669"/>
    <property type="project" value="TreeGrafter"/>
</dbReference>
<dbReference type="GO" id="GO:0031297">
    <property type="term" value="P:replication fork processing"/>
    <property type="evidence" value="ECO:0007669"/>
    <property type="project" value="TreeGrafter"/>
</dbReference>
<accession>A0A1I7X5N9</accession>
<dbReference type="GO" id="GO:0015074">
    <property type="term" value="P:DNA integration"/>
    <property type="evidence" value="ECO:0007669"/>
    <property type="project" value="TreeGrafter"/>
</dbReference>
<dbReference type="PANTHER" id="PTHR46060:SF2">
    <property type="entry name" value="HISTONE-LYSINE N-METHYLTRANSFERASE SETMAR"/>
    <property type="match status" value="1"/>
</dbReference>
<dbReference type="GO" id="GO:0035861">
    <property type="term" value="C:site of double-strand break"/>
    <property type="evidence" value="ECO:0007669"/>
    <property type="project" value="TreeGrafter"/>
</dbReference>
<dbReference type="Gene3D" id="3.30.420.10">
    <property type="entry name" value="Ribonuclease H-like superfamily/Ribonuclease H"/>
    <property type="match status" value="1"/>
</dbReference>
<dbReference type="GO" id="GO:0042800">
    <property type="term" value="F:histone H3K4 methyltransferase activity"/>
    <property type="evidence" value="ECO:0007669"/>
    <property type="project" value="TreeGrafter"/>
</dbReference>
<dbReference type="Proteomes" id="UP000095283">
    <property type="component" value="Unplaced"/>
</dbReference>
<dbReference type="GO" id="GO:0000729">
    <property type="term" value="P:DNA double-strand break processing"/>
    <property type="evidence" value="ECO:0007669"/>
    <property type="project" value="TreeGrafter"/>
</dbReference>
<dbReference type="InterPro" id="IPR036397">
    <property type="entry name" value="RNaseH_sf"/>
</dbReference>
<dbReference type="GO" id="GO:0003690">
    <property type="term" value="F:double-stranded DNA binding"/>
    <property type="evidence" value="ECO:0007669"/>
    <property type="project" value="TreeGrafter"/>
</dbReference>
<dbReference type="GO" id="GO:0000014">
    <property type="term" value="F:single-stranded DNA endodeoxyribonuclease activity"/>
    <property type="evidence" value="ECO:0007669"/>
    <property type="project" value="TreeGrafter"/>
</dbReference>
<proteinExistence type="predicted"/>
<dbReference type="WBParaSite" id="Hba_12919">
    <property type="protein sequence ID" value="Hba_12919"/>
    <property type="gene ID" value="Hba_12919"/>
</dbReference>
<evidence type="ECO:0000313" key="1">
    <source>
        <dbReference type="Proteomes" id="UP000095283"/>
    </source>
</evidence>
<evidence type="ECO:0000313" key="2">
    <source>
        <dbReference type="WBParaSite" id="Hba_12919"/>
    </source>
</evidence>
<dbReference type="GO" id="GO:0000793">
    <property type="term" value="C:condensed chromosome"/>
    <property type="evidence" value="ECO:0007669"/>
    <property type="project" value="TreeGrafter"/>
</dbReference>
<organism evidence="1 2">
    <name type="scientific">Heterorhabditis bacteriophora</name>
    <name type="common">Entomopathogenic nematode worm</name>
    <dbReference type="NCBI Taxonomy" id="37862"/>
    <lineage>
        <taxon>Eukaryota</taxon>
        <taxon>Metazoa</taxon>
        <taxon>Ecdysozoa</taxon>
        <taxon>Nematoda</taxon>
        <taxon>Chromadorea</taxon>
        <taxon>Rhabditida</taxon>
        <taxon>Rhabditina</taxon>
        <taxon>Rhabditomorpha</taxon>
        <taxon>Strongyloidea</taxon>
        <taxon>Heterorhabditidae</taxon>
        <taxon>Heterorhabditis</taxon>
    </lineage>
</organism>
<protein>
    <submittedName>
        <fullName evidence="2">Histone-lysine N-methyltransferase SETMAR</fullName>
    </submittedName>
</protein>
<dbReference type="GO" id="GO:0005634">
    <property type="term" value="C:nucleus"/>
    <property type="evidence" value="ECO:0007669"/>
    <property type="project" value="TreeGrafter"/>
</dbReference>
<dbReference type="GO" id="GO:0044774">
    <property type="term" value="P:mitotic DNA integrity checkpoint signaling"/>
    <property type="evidence" value="ECO:0007669"/>
    <property type="project" value="TreeGrafter"/>
</dbReference>
<dbReference type="GO" id="GO:0003697">
    <property type="term" value="F:single-stranded DNA binding"/>
    <property type="evidence" value="ECO:0007669"/>
    <property type="project" value="TreeGrafter"/>
</dbReference>
<dbReference type="PANTHER" id="PTHR46060">
    <property type="entry name" value="MARINER MOS1 TRANSPOSASE-LIKE PROTEIN"/>
    <property type="match status" value="1"/>
</dbReference>
<reference evidence="2" key="1">
    <citation type="submission" date="2016-11" db="UniProtKB">
        <authorList>
            <consortium name="WormBaseParasite"/>
        </authorList>
    </citation>
    <scope>IDENTIFICATION</scope>
</reference>
<keyword evidence="1" id="KW-1185">Reference proteome</keyword>
<dbReference type="AlphaFoldDB" id="A0A1I7X5N9"/>
<sequence>MVSVGCSATGVIHYNFFCPDETTTAEKYCHEIDKMLQELQLLCPALVNRKGPILLHDNARPHVSQMTLQKLNELAYETLPYPTYPLDLSPTDYHFTSILSTSCKRRY</sequence>
<dbReference type="InterPro" id="IPR052709">
    <property type="entry name" value="Transposase-MT_Hybrid"/>
</dbReference>
<name>A0A1I7X5N9_HETBA</name>
<dbReference type="GO" id="GO:0006303">
    <property type="term" value="P:double-strand break repair via nonhomologous end joining"/>
    <property type="evidence" value="ECO:0007669"/>
    <property type="project" value="TreeGrafter"/>
</dbReference>